<evidence type="ECO:0000259" key="11">
    <source>
        <dbReference type="SMART" id="SM00986"/>
    </source>
</evidence>
<dbReference type="AlphaFoldDB" id="A0A1H9TS24"/>
<accession>A0A1H9TS24</accession>
<evidence type="ECO:0000256" key="5">
    <source>
        <dbReference type="ARBA" id="ARBA00022763"/>
    </source>
</evidence>
<dbReference type="Pfam" id="PF13566">
    <property type="entry name" value="DUF4130"/>
    <property type="match status" value="1"/>
</dbReference>
<dbReference type="CDD" id="cd10030">
    <property type="entry name" value="UDG-F4_TTUDGA_SPO1dp_like"/>
    <property type="match status" value="1"/>
</dbReference>
<dbReference type="Proteomes" id="UP000198885">
    <property type="component" value="Unassembled WGS sequence"/>
</dbReference>
<evidence type="ECO:0000256" key="9">
    <source>
        <dbReference type="ARBA" id="ARBA00023204"/>
    </source>
</evidence>
<gene>
    <name evidence="12" type="ORF">SAMN04490244_104347</name>
</gene>
<keyword evidence="3" id="KW-0004">4Fe-4S</keyword>
<dbReference type="Pfam" id="PF03167">
    <property type="entry name" value="UDG"/>
    <property type="match status" value="1"/>
</dbReference>
<dbReference type="RefSeq" id="WP_092692228.1">
    <property type="nucleotide sequence ID" value="NZ_FOGU01000004.1"/>
</dbReference>
<dbReference type="STRING" id="641238.SAMN04490244_104347"/>
<dbReference type="GO" id="GO:0051539">
    <property type="term" value="F:4 iron, 4 sulfur cluster binding"/>
    <property type="evidence" value="ECO:0007669"/>
    <property type="project" value="UniProtKB-KW"/>
</dbReference>
<dbReference type="NCBIfam" id="TIGR03914">
    <property type="entry name" value="UDG_fam_dom"/>
    <property type="match status" value="1"/>
</dbReference>
<dbReference type="PANTHER" id="PTHR33693:SF9">
    <property type="entry name" value="TYPE-4 URACIL-DNA GLYCOSYLASE"/>
    <property type="match status" value="1"/>
</dbReference>
<dbReference type="InterPro" id="IPR036895">
    <property type="entry name" value="Uracil-DNA_glycosylase-like_sf"/>
</dbReference>
<feature type="region of interest" description="Disordered" evidence="10">
    <location>
        <begin position="254"/>
        <end position="286"/>
    </location>
</feature>
<dbReference type="Gene3D" id="3.40.470.10">
    <property type="entry name" value="Uracil-DNA glycosylase-like domain"/>
    <property type="match status" value="1"/>
</dbReference>
<feature type="compositionally biased region" description="Low complexity" evidence="10">
    <location>
        <begin position="254"/>
        <end position="274"/>
    </location>
</feature>
<keyword evidence="9" id="KW-0234">DNA repair</keyword>
<comment type="similarity">
    <text evidence="1">Belongs to the uracil-DNA glycosylase (UDG) superfamily. Type 4 (UDGa) family.</text>
</comment>
<evidence type="ECO:0000256" key="3">
    <source>
        <dbReference type="ARBA" id="ARBA00022485"/>
    </source>
</evidence>
<evidence type="ECO:0000256" key="6">
    <source>
        <dbReference type="ARBA" id="ARBA00022801"/>
    </source>
</evidence>
<dbReference type="InterPro" id="IPR051536">
    <property type="entry name" value="UDG_Type-4/5"/>
</dbReference>
<dbReference type="EMBL" id="FOGU01000004">
    <property type="protein sequence ID" value="SES00025.1"/>
    <property type="molecule type" value="Genomic_DNA"/>
</dbReference>
<dbReference type="SMART" id="SM00986">
    <property type="entry name" value="UDG"/>
    <property type="match status" value="1"/>
</dbReference>
<evidence type="ECO:0000313" key="13">
    <source>
        <dbReference type="Proteomes" id="UP000198885"/>
    </source>
</evidence>
<keyword evidence="4" id="KW-0479">Metal-binding</keyword>
<keyword evidence="13" id="KW-1185">Reference proteome</keyword>
<keyword evidence="7" id="KW-0408">Iron</keyword>
<dbReference type="OrthoDB" id="5290748at2"/>
<evidence type="ECO:0000256" key="4">
    <source>
        <dbReference type="ARBA" id="ARBA00022723"/>
    </source>
</evidence>
<keyword evidence="8" id="KW-0411">Iron-sulfur</keyword>
<keyword evidence="5" id="KW-0227">DNA damage</keyword>
<dbReference type="PANTHER" id="PTHR33693">
    <property type="entry name" value="TYPE-5 URACIL-DNA GLYCOSYLASE"/>
    <property type="match status" value="1"/>
</dbReference>
<name>A0A1H9TS24_9RHOB</name>
<dbReference type="GO" id="GO:0097506">
    <property type="term" value="F:deaminated base DNA N-glycosylase activity"/>
    <property type="evidence" value="ECO:0007669"/>
    <property type="project" value="UniProtKB-ARBA"/>
</dbReference>
<dbReference type="InterPro" id="IPR023875">
    <property type="entry name" value="DNA_repair_put"/>
</dbReference>
<dbReference type="NCBIfam" id="TIGR00758">
    <property type="entry name" value="UDG_fam4"/>
    <property type="match status" value="1"/>
</dbReference>
<evidence type="ECO:0000256" key="1">
    <source>
        <dbReference type="ARBA" id="ARBA00006521"/>
    </source>
</evidence>
<dbReference type="InterPro" id="IPR005122">
    <property type="entry name" value="Uracil-DNA_glycosylase-like"/>
</dbReference>
<evidence type="ECO:0000256" key="8">
    <source>
        <dbReference type="ARBA" id="ARBA00023014"/>
    </source>
</evidence>
<protein>
    <recommendedName>
        <fullName evidence="2">Type-4 uracil-DNA glycosylase</fullName>
    </recommendedName>
</protein>
<evidence type="ECO:0000256" key="7">
    <source>
        <dbReference type="ARBA" id="ARBA00023004"/>
    </source>
</evidence>
<organism evidence="12 13">
    <name type="scientific">Tranquillimonas rosea</name>
    <dbReference type="NCBI Taxonomy" id="641238"/>
    <lineage>
        <taxon>Bacteria</taxon>
        <taxon>Pseudomonadati</taxon>
        <taxon>Pseudomonadota</taxon>
        <taxon>Alphaproteobacteria</taxon>
        <taxon>Rhodobacterales</taxon>
        <taxon>Roseobacteraceae</taxon>
        <taxon>Tranquillimonas</taxon>
    </lineage>
</organism>
<evidence type="ECO:0000256" key="10">
    <source>
        <dbReference type="SAM" id="MobiDB-lite"/>
    </source>
</evidence>
<dbReference type="SMART" id="SM00987">
    <property type="entry name" value="UreE_C"/>
    <property type="match status" value="1"/>
</dbReference>
<evidence type="ECO:0000256" key="2">
    <source>
        <dbReference type="ARBA" id="ARBA00019403"/>
    </source>
</evidence>
<dbReference type="InterPro" id="IPR005273">
    <property type="entry name" value="Ura-DNA_glyco_family4"/>
</dbReference>
<keyword evidence="6" id="KW-0378">Hydrolase</keyword>
<reference evidence="12 13" key="1">
    <citation type="submission" date="2016-10" db="EMBL/GenBank/DDBJ databases">
        <authorList>
            <person name="de Groot N.N."/>
        </authorList>
    </citation>
    <scope>NUCLEOTIDE SEQUENCE [LARGE SCALE GENOMIC DNA]</scope>
    <source>
        <strain evidence="12 13">DSM 23042</strain>
    </source>
</reference>
<dbReference type="InterPro" id="IPR025404">
    <property type="entry name" value="DUF4130"/>
</dbReference>
<proteinExistence type="inferred from homology"/>
<sequence>MPTIPLPRHGTARAWRDAARRLAAVGIPPEDILWQHGDHAPDLFADAPAAPPPDAAPLTVPRAFVTLADTVCWHADPQRFARLYTLLWRLRATPGLIADGGDPEVTALRRMEKAVRRDMHKMKAFVRFREIGDPDGPRRRFAAWFEPTHHATEPVAPFFARRFGDMDWIIATPHCTARFEDGTLRITDGQPRPNLSDDATEALWTTYFRSIFNPARLKIRAMTSEMPKKYWKNLPEAAAIPDLVAGAPARAREMQAAAPTAPPARAARLQTTRQPDPPAPDRPDTLAGLSHALDACTRCPLHASATRAVPGEGPADAPLMIVGEQPGDREDLEGRPFTGPAGRLFDRIAGAAGLDRSTAYVTNAVKHFKFQARGKRRIHQRPDAGEVQACRWWLEHERALLRPKLIVAMGATAAAALTGTGRDITARRGTLEQTADGTPVLLTVHPSYLLRCPEDQHPTEEARFRADLETARAQLAHLGA</sequence>
<dbReference type="NCBIfam" id="TIGR03915">
    <property type="entry name" value="SAM_7_link_chp"/>
    <property type="match status" value="1"/>
</dbReference>
<dbReference type="GO" id="GO:0006281">
    <property type="term" value="P:DNA repair"/>
    <property type="evidence" value="ECO:0007669"/>
    <property type="project" value="UniProtKB-KW"/>
</dbReference>
<feature type="domain" description="Uracil-DNA glycosylase-like" evidence="11">
    <location>
        <begin position="310"/>
        <end position="469"/>
    </location>
</feature>
<evidence type="ECO:0000313" key="12">
    <source>
        <dbReference type="EMBL" id="SES00025.1"/>
    </source>
</evidence>
<dbReference type="GO" id="GO:0046872">
    <property type="term" value="F:metal ion binding"/>
    <property type="evidence" value="ECO:0007669"/>
    <property type="project" value="UniProtKB-KW"/>
</dbReference>
<dbReference type="SUPFAM" id="SSF52141">
    <property type="entry name" value="Uracil-DNA glycosylase-like"/>
    <property type="match status" value="1"/>
</dbReference>